<dbReference type="RefSeq" id="WP_155450290.1">
    <property type="nucleotide sequence ID" value="NZ_WNKT01000023.1"/>
</dbReference>
<comment type="caution">
    <text evidence="3">The sequence shown here is derived from an EMBL/GenBank/DDBJ whole genome shotgun (WGS) entry which is preliminary data.</text>
</comment>
<keyword evidence="4" id="KW-1185">Reference proteome</keyword>
<keyword evidence="1" id="KW-0472">Membrane</keyword>
<reference evidence="3 4" key="1">
    <citation type="submission" date="2019-11" db="EMBL/GenBank/DDBJ databases">
        <title>Whole-genome sequence of the anaerobic purple sulfur bacterium Allochromatium palmeri DSM 15591.</title>
        <authorList>
            <person name="Kyndt J.A."/>
            <person name="Meyer T.E."/>
        </authorList>
    </citation>
    <scope>NUCLEOTIDE SEQUENCE [LARGE SCALE GENOMIC DNA]</scope>
    <source>
        <strain evidence="3 4">DSM 15591</strain>
    </source>
</reference>
<gene>
    <name evidence="3" type="ORF">GJ668_11480</name>
</gene>
<sequence length="60" mass="6691">MTMNIGEKDRIYRAIAGVIILLWGISNANALGLIGFVVLATAYFRWCPLYVPMDVDTTKN</sequence>
<accession>A0A6N8EE10</accession>
<protein>
    <submittedName>
        <fullName evidence="3">DUF2892 domain-containing protein</fullName>
    </submittedName>
</protein>
<feature type="transmembrane region" description="Helical" evidence="1">
    <location>
        <begin position="12"/>
        <end position="44"/>
    </location>
</feature>
<name>A0A6N8EE10_9GAMM</name>
<dbReference type="Pfam" id="PF11127">
    <property type="entry name" value="YgaP-like_TM"/>
    <property type="match status" value="1"/>
</dbReference>
<evidence type="ECO:0000259" key="2">
    <source>
        <dbReference type="Pfam" id="PF11127"/>
    </source>
</evidence>
<feature type="domain" description="Inner membrane protein YgaP-like transmembrane" evidence="2">
    <location>
        <begin position="1"/>
        <end position="59"/>
    </location>
</feature>
<evidence type="ECO:0000313" key="4">
    <source>
        <dbReference type="Proteomes" id="UP000434044"/>
    </source>
</evidence>
<dbReference type="EMBL" id="WNKT01000023">
    <property type="protein sequence ID" value="MTW21710.1"/>
    <property type="molecule type" value="Genomic_DNA"/>
</dbReference>
<keyword evidence="1" id="KW-0812">Transmembrane</keyword>
<dbReference type="InterPro" id="IPR021309">
    <property type="entry name" value="YgaP-like_TM"/>
</dbReference>
<evidence type="ECO:0000256" key="1">
    <source>
        <dbReference type="SAM" id="Phobius"/>
    </source>
</evidence>
<dbReference type="AlphaFoldDB" id="A0A6N8EE10"/>
<evidence type="ECO:0000313" key="3">
    <source>
        <dbReference type="EMBL" id="MTW21710.1"/>
    </source>
</evidence>
<keyword evidence="1" id="KW-1133">Transmembrane helix</keyword>
<proteinExistence type="predicted"/>
<dbReference type="OrthoDB" id="9804804at2"/>
<organism evidence="3 4">
    <name type="scientific">Allochromatium palmeri</name>
    <dbReference type="NCBI Taxonomy" id="231048"/>
    <lineage>
        <taxon>Bacteria</taxon>
        <taxon>Pseudomonadati</taxon>
        <taxon>Pseudomonadota</taxon>
        <taxon>Gammaproteobacteria</taxon>
        <taxon>Chromatiales</taxon>
        <taxon>Chromatiaceae</taxon>
        <taxon>Allochromatium</taxon>
    </lineage>
</organism>
<dbReference type="Proteomes" id="UP000434044">
    <property type="component" value="Unassembled WGS sequence"/>
</dbReference>